<name>A0A223P2G3_9SPHI</name>
<keyword evidence="4" id="KW-0520">NAD</keyword>
<dbReference type="PROSITE" id="PS00061">
    <property type="entry name" value="ADH_SHORT"/>
    <property type="match status" value="1"/>
</dbReference>
<evidence type="ECO:0000256" key="2">
    <source>
        <dbReference type="ARBA" id="ARBA00022797"/>
    </source>
</evidence>
<dbReference type="PRINTS" id="PR00080">
    <property type="entry name" value="SDRFAMILY"/>
</dbReference>
<dbReference type="InterPro" id="IPR002347">
    <property type="entry name" value="SDR_fam"/>
</dbReference>
<evidence type="ECO:0000256" key="1">
    <source>
        <dbReference type="ARBA" id="ARBA00006484"/>
    </source>
</evidence>
<keyword evidence="3" id="KW-0560">Oxidoreductase</keyword>
<gene>
    <name evidence="5" type="ORF">MuYL_4371</name>
</gene>
<dbReference type="CDD" id="cd05233">
    <property type="entry name" value="SDR_c"/>
    <property type="match status" value="1"/>
</dbReference>
<dbReference type="GO" id="GO:0016491">
    <property type="term" value="F:oxidoreductase activity"/>
    <property type="evidence" value="ECO:0007669"/>
    <property type="project" value="UniProtKB-KW"/>
</dbReference>
<dbReference type="KEGG" id="muc:MuYL_4371"/>
<protein>
    <submittedName>
        <fullName evidence="5">Short-chain dehydrogenase</fullName>
    </submittedName>
</protein>
<dbReference type="FunFam" id="3.40.50.720:FF:000084">
    <property type="entry name" value="Short-chain dehydrogenase reductase"/>
    <property type="match status" value="1"/>
</dbReference>
<evidence type="ECO:0000256" key="4">
    <source>
        <dbReference type="ARBA" id="ARBA00023027"/>
    </source>
</evidence>
<keyword evidence="6" id="KW-1185">Reference proteome</keyword>
<evidence type="ECO:0000313" key="6">
    <source>
        <dbReference type="Proteomes" id="UP000215002"/>
    </source>
</evidence>
<comment type="similarity">
    <text evidence="1">Belongs to the short-chain dehydrogenases/reductases (SDR) family.</text>
</comment>
<dbReference type="SUPFAM" id="SSF51735">
    <property type="entry name" value="NAD(P)-binding Rossmann-fold domains"/>
    <property type="match status" value="1"/>
</dbReference>
<accession>A0A223P2G3</accession>
<keyword evidence="2" id="KW-0058">Aromatic hydrocarbons catabolism</keyword>
<reference evidence="5 6" key="1">
    <citation type="submission" date="2017-08" db="EMBL/GenBank/DDBJ databases">
        <title>Complete genome sequence of Mucilaginibacter sp. strain BJC16-A31.</title>
        <authorList>
            <consortium name="Henan University of Science and Technology"/>
            <person name="You X."/>
        </authorList>
    </citation>
    <scope>NUCLEOTIDE SEQUENCE [LARGE SCALE GENOMIC DNA]</scope>
    <source>
        <strain evidence="5 6">BJC16-A31</strain>
    </source>
</reference>
<dbReference type="InterPro" id="IPR036291">
    <property type="entry name" value="NAD(P)-bd_dom_sf"/>
</dbReference>
<dbReference type="PANTHER" id="PTHR43943:SF17">
    <property type="entry name" value="3-PHENYLPROPIONATE-DIHYDRODIOL_CINNAMIC ACID-DIHYDRODIOL DEHYDROGENASE"/>
    <property type="match status" value="1"/>
</dbReference>
<dbReference type="OrthoDB" id="9803333at2"/>
<dbReference type="Pfam" id="PF13561">
    <property type="entry name" value="adh_short_C2"/>
    <property type="match status" value="1"/>
</dbReference>
<dbReference type="AlphaFoldDB" id="A0A223P2G3"/>
<dbReference type="PANTHER" id="PTHR43943">
    <property type="entry name" value="DEHYDROGENASE/REDUCTASE (SDR FAMILY) MEMBER 4"/>
    <property type="match status" value="1"/>
</dbReference>
<evidence type="ECO:0000256" key="3">
    <source>
        <dbReference type="ARBA" id="ARBA00023002"/>
    </source>
</evidence>
<dbReference type="PRINTS" id="PR00081">
    <property type="entry name" value="GDHRDH"/>
</dbReference>
<proteinExistence type="inferred from homology"/>
<evidence type="ECO:0000313" key="5">
    <source>
        <dbReference type="EMBL" id="ASU36256.1"/>
    </source>
</evidence>
<organism evidence="5 6">
    <name type="scientific">Mucilaginibacter xinganensis</name>
    <dbReference type="NCBI Taxonomy" id="1234841"/>
    <lineage>
        <taxon>Bacteria</taxon>
        <taxon>Pseudomonadati</taxon>
        <taxon>Bacteroidota</taxon>
        <taxon>Sphingobacteriia</taxon>
        <taxon>Sphingobacteriales</taxon>
        <taxon>Sphingobacteriaceae</taxon>
        <taxon>Mucilaginibacter</taxon>
    </lineage>
</organism>
<dbReference type="Gene3D" id="3.40.50.720">
    <property type="entry name" value="NAD(P)-binding Rossmann-like Domain"/>
    <property type="match status" value="1"/>
</dbReference>
<dbReference type="Proteomes" id="UP000215002">
    <property type="component" value="Chromosome"/>
</dbReference>
<dbReference type="RefSeq" id="WP_094572303.1">
    <property type="nucleotide sequence ID" value="NZ_CP022743.1"/>
</dbReference>
<dbReference type="EMBL" id="CP022743">
    <property type="protein sequence ID" value="ASU36256.1"/>
    <property type="molecule type" value="Genomic_DNA"/>
</dbReference>
<dbReference type="InterPro" id="IPR020904">
    <property type="entry name" value="Sc_DH/Rdtase_CS"/>
</dbReference>
<sequence>MKDLTNKVAVVTGGNSGIGYASAKEFVAKGAHVVITGRNKTVVDTAAQELGVTGIVSDQGKLEQIDNLVAEVKDKFGKVDILFLNAGVANFSPVETATEAHYDGMMDLNVKGVYFTVQKFIPILNDGASIIFNTSVNAVLGMPDSGVYSAGKAALISLSRVLARELAPRQIRVNAVSPGPVATPLYGKIGLTEAEINGFGTVLGERILLKRFGRPEEIANVVRFLASDDASFITGTEITVDGGLTVNAVIY</sequence>